<evidence type="ECO:0000256" key="2">
    <source>
        <dbReference type="ARBA" id="ARBA00004123"/>
    </source>
</evidence>
<evidence type="ECO:0000313" key="16">
    <source>
        <dbReference type="Proteomes" id="UP000318582"/>
    </source>
</evidence>
<feature type="active site" description="Glycyl thioester intermediate" evidence="11">
    <location>
        <position position="3835"/>
    </location>
</feature>
<dbReference type="InterPro" id="IPR016024">
    <property type="entry name" value="ARM-type_fold"/>
</dbReference>
<dbReference type="InterPro" id="IPR035983">
    <property type="entry name" value="Hect_E3_ubiquitin_ligase"/>
</dbReference>
<comment type="subcellular location">
    <subcellularLocation>
        <location evidence="2">Nucleus</location>
    </subcellularLocation>
</comment>
<feature type="domain" description="UBA" evidence="13">
    <location>
        <begin position="1295"/>
        <end position="1335"/>
    </location>
</feature>
<dbReference type="FunFam" id="3.30.2410.10:FF:000004">
    <property type="entry name" value="E3 ubiquitin-protein ligase HUWE1, variant"/>
    <property type="match status" value="1"/>
</dbReference>
<feature type="region of interest" description="Disordered" evidence="12">
    <location>
        <begin position="2663"/>
        <end position="2707"/>
    </location>
</feature>
<organism evidence="15 16">
    <name type="scientific">Powellomyces hirtus</name>
    <dbReference type="NCBI Taxonomy" id="109895"/>
    <lineage>
        <taxon>Eukaryota</taxon>
        <taxon>Fungi</taxon>
        <taxon>Fungi incertae sedis</taxon>
        <taxon>Chytridiomycota</taxon>
        <taxon>Chytridiomycota incertae sedis</taxon>
        <taxon>Chytridiomycetes</taxon>
        <taxon>Spizellomycetales</taxon>
        <taxon>Powellomycetaceae</taxon>
        <taxon>Powellomyces</taxon>
    </lineage>
</organism>
<dbReference type="InterPro" id="IPR009060">
    <property type="entry name" value="UBA-like_sf"/>
</dbReference>
<dbReference type="GO" id="GO:0061630">
    <property type="term" value="F:ubiquitin protein ligase activity"/>
    <property type="evidence" value="ECO:0007669"/>
    <property type="project" value="UniProtKB-EC"/>
</dbReference>
<comment type="caution">
    <text evidence="15">The sequence shown here is derived from an EMBL/GenBank/DDBJ whole genome shotgun (WGS) entry which is preliminary data.</text>
</comment>
<feature type="region of interest" description="Disordered" evidence="12">
    <location>
        <begin position="2639"/>
        <end position="2658"/>
    </location>
</feature>
<feature type="compositionally biased region" description="Polar residues" evidence="12">
    <location>
        <begin position="203"/>
        <end position="221"/>
    </location>
</feature>
<feature type="region of interest" description="Disordered" evidence="12">
    <location>
        <begin position="2988"/>
        <end position="3009"/>
    </location>
</feature>
<feature type="domain" description="HECT" evidence="14">
    <location>
        <begin position="3532"/>
        <end position="3868"/>
    </location>
</feature>
<evidence type="ECO:0000256" key="4">
    <source>
        <dbReference type="ARBA" id="ARBA00012485"/>
    </source>
</evidence>
<feature type="compositionally biased region" description="Pro residues" evidence="12">
    <location>
        <begin position="226"/>
        <end position="235"/>
    </location>
</feature>
<dbReference type="PROSITE" id="PS50237">
    <property type="entry name" value="HECT"/>
    <property type="match status" value="1"/>
</dbReference>
<evidence type="ECO:0000256" key="1">
    <source>
        <dbReference type="ARBA" id="ARBA00000885"/>
    </source>
</evidence>
<dbReference type="InterPro" id="IPR015940">
    <property type="entry name" value="UBA"/>
</dbReference>
<evidence type="ECO:0000256" key="10">
    <source>
        <dbReference type="ARBA" id="ARBA00034494"/>
    </source>
</evidence>
<feature type="compositionally biased region" description="Basic and acidic residues" evidence="12">
    <location>
        <begin position="3117"/>
        <end position="3127"/>
    </location>
</feature>
<feature type="compositionally biased region" description="Polar residues" evidence="12">
    <location>
        <begin position="2460"/>
        <end position="2469"/>
    </location>
</feature>
<evidence type="ECO:0000256" key="3">
    <source>
        <dbReference type="ARBA" id="ARBA00004906"/>
    </source>
</evidence>
<dbReference type="PROSITE" id="PS50030">
    <property type="entry name" value="UBA"/>
    <property type="match status" value="1"/>
</dbReference>
<dbReference type="Gene3D" id="3.30.2160.10">
    <property type="entry name" value="Hect, E3 ligase catalytic domain"/>
    <property type="match status" value="1"/>
</dbReference>
<keyword evidence="9" id="KW-0539">Nucleus</keyword>
<feature type="compositionally biased region" description="Polar residues" evidence="12">
    <location>
        <begin position="2691"/>
        <end position="2707"/>
    </location>
</feature>
<evidence type="ECO:0000259" key="14">
    <source>
        <dbReference type="PROSITE" id="PS50237"/>
    </source>
</evidence>
<dbReference type="Proteomes" id="UP000318582">
    <property type="component" value="Unassembled WGS sequence"/>
</dbReference>
<dbReference type="SUPFAM" id="SSF46934">
    <property type="entry name" value="UBA-like"/>
    <property type="match status" value="1"/>
</dbReference>
<dbReference type="InterPro" id="IPR011989">
    <property type="entry name" value="ARM-like"/>
</dbReference>
<dbReference type="STRING" id="109895.A0A507E3V1"/>
<keyword evidence="8" id="KW-0509">mRNA transport</keyword>
<feature type="compositionally biased region" description="Low complexity" evidence="12">
    <location>
        <begin position="2678"/>
        <end position="2690"/>
    </location>
</feature>
<dbReference type="Gene3D" id="1.25.10.10">
    <property type="entry name" value="Leucine-rich Repeat Variant"/>
    <property type="match status" value="1"/>
</dbReference>
<reference evidence="15 16" key="1">
    <citation type="journal article" date="2019" name="Sci. Rep.">
        <title>Comparative genomics of chytrid fungi reveal insights into the obligate biotrophic and pathogenic lifestyle of Synchytrium endobioticum.</title>
        <authorList>
            <person name="van de Vossenberg B.T.L.H."/>
            <person name="Warris S."/>
            <person name="Nguyen H.D.T."/>
            <person name="van Gent-Pelzer M.P.E."/>
            <person name="Joly D.L."/>
            <person name="van de Geest H.C."/>
            <person name="Bonants P.J.M."/>
            <person name="Smith D.S."/>
            <person name="Levesque C.A."/>
            <person name="van der Lee T.A.J."/>
        </authorList>
    </citation>
    <scope>NUCLEOTIDE SEQUENCE [LARGE SCALE GENOMIC DNA]</scope>
    <source>
        <strain evidence="15 16">CBS 809.83</strain>
    </source>
</reference>
<dbReference type="GO" id="GO:0005634">
    <property type="term" value="C:nucleus"/>
    <property type="evidence" value="ECO:0007669"/>
    <property type="project" value="UniProtKB-SubCell"/>
</dbReference>
<dbReference type="GO" id="GO:0005737">
    <property type="term" value="C:cytoplasm"/>
    <property type="evidence" value="ECO:0007669"/>
    <property type="project" value="TreeGrafter"/>
</dbReference>
<name>A0A507E3V1_9FUNG</name>
<keyword evidence="5" id="KW-0813">Transport</keyword>
<keyword evidence="7 11" id="KW-0833">Ubl conjugation pathway</keyword>
<feature type="region of interest" description="Disordered" evidence="12">
    <location>
        <begin position="2557"/>
        <end position="2576"/>
    </location>
</feature>
<dbReference type="SUPFAM" id="SSF48371">
    <property type="entry name" value="ARM repeat"/>
    <property type="match status" value="1"/>
</dbReference>
<dbReference type="SMART" id="SM00119">
    <property type="entry name" value="HECTc"/>
    <property type="match status" value="1"/>
</dbReference>
<feature type="region of interest" description="Disordered" evidence="12">
    <location>
        <begin position="2171"/>
        <end position="2295"/>
    </location>
</feature>
<dbReference type="CDD" id="cd14291">
    <property type="entry name" value="UBA1_NUB1_like"/>
    <property type="match status" value="1"/>
</dbReference>
<dbReference type="PANTHER" id="PTHR11254:SF67">
    <property type="entry name" value="E3 UBIQUITIN-PROTEIN LIGASE HUWE1"/>
    <property type="match status" value="1"/>
</dbReference>
<dbReference type="Pfam" id="PF14377">
    <property type="entry name" value="UBM"/>
    <property type="match status" value="3"/>
</dbReference>
<dbReference type="Pfam" id="PF06025">
    <property type="entry name" value="DUF913"/>
    <property type="match status" value="1"/>
</dbReference>
<dbReference type="FunFam" id="3.90.1750.10:FF:000003">
    <property type="entry name" value="E3 ubiquitin-protein ligase UPL1"/>
    <property type="match status" value="1"/>
</dbReference>
<dbReference type="InterPro" id="IPR025527">
    <property type="entry name" value="HUWE1/Rev1_UBM"/>
</dbReference>
<proteinExistence type="inferred from homology"/>
<feature type="compositionally biased region" description="Polar residues" evidence="12">
    <location>
        <begin position="1383"/>
        <end position="1403"/>
    </location>
</feature>
<dbReference type="Gene3D" id="3.90.1750.10">
    <property type="entry name" value="Hect, E3 ligase catalytic domains"/>
    <property type="match status" value="1"/>
</dbReference>
<keyword evidence="16" id="KW-1185">Reference proteome</keyword>
<evidence type="ECO:0000256" key="12">
    <source>
        <dbReference type="SAM" id="MobiDB-lite"/>
    </source>
</evidence>
<feature type="compositionally biased region" description="Acidic residues" evidence="12">
    <location>
        <begin position="2336"/>
        <end position="2374"/>
    </location>
</feature>
<keyword evidence="6" id="KW-0808">Transferase</keyword>
<dbReference type="EC" id="2.3.2.26" evidence="4"/>
<feature type="compositionally biased region" description="Low complexity" evidence="12">
    <location>
        <begin position="236"/>
        <end position="253"/>
    </location>
</feature>
<dbReference type="GO" id="GO:0000209">
    <property type="term" value="P:protein polyubiquitination"/>
    <property type="evidence" value="ECO:0007669"/>
    <property type="project" value="TreeGrafter"/>
</dbReference>
<dbReference type="CDD" id="cd00078">
    <property type="entry name" value="HECTc"/>
    <property type="match status" value="1"/>
</dbReference>
<feature type="region of interest" description="Disordered" evidence="12">
    <location>
        <begin position="2802"/>
        <end position="2826"/>
    </location>
</feature>
<feature type="region of interest" description="Disordered" evidence="12">
    <location>
        <begin position="203"/>
        <end position="280"/>
    </location>
</feature>
<comment type="catalytic activity">
    <reaction evidence="1">
        <text>S-ubiquitinyl-[E2 ubiquitin-conjugating enzyme]-L-cysteine + [acceptor protein]-L-lysine = [E2 ubiquitin-conjugating enzyme]-L-cysteine + N(6)-ubiquitinyl-[acceptor protein]-L-lysine.</text>
        <dbReference type="EC" id="2.3.2.26"/>
    </reaction>
</comment>
<dbReference type="EMBL" id="QEAQ01000042">
    <property type="protein sequence ID" value="TPX58077.1"/>
    <property type="molecule type" value="Genomic_DNA"/>
</dbReference>
<dbReference type="GO" id="GO:0051028">
    <property type="term" value="P:mRNA transport"/>
    <property type="evidence" value="ECO:0007669"/>
    <property type="project" value="UniProtKB-KW"/>
</dbReference>
<evidence type="ECO:0000259" key="13">
    <source>
        <dbReference type="PROSITE" id="PS50030"/>
    </source>
</evidence>
<feature type="region of interest" description="Disordered" evidence="12">
    <location>
        <begin position="2327"/>
        <end position="2374"/>
    </location>
</feature>
<dbReference type="SUPFAM" id="SSF56204">
    <property type="entry name" value="Hect, E3 ligase catalytic domain"/>
    <property type="match status" value="1"/>
</dbReference>
<dbReference type="PANTHER" id="PTHR11254">
    <property type="entry name" value="HECT DOMAIN UBIQUITIN-PROTEIN LIGASE"/>
    <property type="match status" value="1"/>
</dbReference>
<evidence type="ECO:0000313" key="15">
    <source>
        <dbReference type="EMBL" id="TPX58077.1"/>
    </source>
</evidence>
<dbReference type="Gene3D" id="3.30.2410.10">
    <property type="entry name" value="Hect, E3 ligase catalytic domain"/>
    <property type="match status" value="1"/>
</dbReference>
<feature type="compositionally biased region" description="Acidic residues" evidence="12">
    <location>
        <begin position="2179"/>
        <end position="2224"/>
    </location>
</feature>
<feature type="region of interest" description="Disordered" evidence="12">
    <location>
        <begin position="3117"/>
        <end position="3164"/>
    </location>
</feature>
<feature type="region of interest" description="Disordered" evidence="12">
    <location>
        <begin position="2460"/>
        <end position="2483"/>
    </location>
</feature>
<feature type="region of interest" description="Disordered" evidence="12">
    <location>
        <begin position="1343"/>
        <end position="1404"/>
    </location>
</feature>
<evidence type="ECO:0000256" key="11">
    <source>
        <dbReference type="PROSITE-ProRule" id="PRU00104"/>
    </source>
</evidence>
<dbReference type="InterPro" id="IPR010309">
    <property type="entry name" value="E3_Ub_ligase_DUF908"/>
</dbReference>
<feature type="compositionally biased region" description="Basic and acidic residues" evidence="12">
    <location>
        <begin position="2802"/>
        <end position="2812"/>
    </location>
</feature>
<dbReference type="Pfam" id="PF00627">
    <property type="entry name" value="UBA"/>
    <property type="match status" value="1"/>
</dbReference>
<sequence>MARIKRSPPKRLSPLSSDVKGFATALAECPEAEIAARVQEVDSWPFPKTDFFHWIPVLNRFDAILETMVEEYDLKNMQSKDFTAEHKALLLAVLALTTHLWKNCTNRSLYNSYEHLNELLYTRDLDVLTAAIRLVLRPAQRLGSQRSVRNNLGTAQERIAILAQHWGTKQLGVELEDLLADDTNITSECTSLHFQFYRNPSTQGSKPSLDLSNPFNNTSVSAHPATPSPATPSPATPALATPALATPALATPAPATPAPCTPANLATPSRLAKSHKGASDSSLTSGLTVIHLADIHSMKRTDKEILMELVEQYHITDDHKFPLLQKIRIALGMNDVSTRRKLLTIRMLSIAVLVILGNEDLIQSRLFTFEPDLIQRLADVLQKDARNEANIFEVQAACLHALDSMAHHRSRLSEVLTAVNASANHGILMFILRKVISSMDSDVPTYPLEFVDALFGFVAYIASTQSGGNMIISAGVLPILIQLMSNTRAEQVKPVTRCILLLDSLVFGFTTSFAPFTAANGLEILVQRIQDEVTYCVNFTATVNPQGADLMEGVTRTSCSGTPPATVELPHERTALLRSLLKFVLHMMQTSGTADRMRNLIDTTLPSSLLTIFEQTQVFGASVFGLAVNIMSTFIHNEPTCLSILQEAKLPQALLTAISNDVPISAEVISALPNAFGAICLNQQGLDQFNAAKPIGKYLQVLTSEEHIRTLQDNDVPHLIGNSMDELIRHHPSVKDYVMASIIEMLQRVVAIGQESTADDTETATLHTVKADQNLGEGEIEKKDSRISQFIDLTARFLEGLFQNVAHCKDFIKMDGVQLILKCYTLPTLPYDFATSASSYSLSYLFRILIEVNPTQVVGYMLTEIQQAVDAAEAFLNFKGLDSLIANYIDLKEEDTDRLQQGQRIFRSLISLQGFIRLLSDIYCTHVLSHNKSVQAAIQTFSGDIGGKLIASFGAIYRTCVWENLLLKDTVPKQWYQSASKKTDKPGLSRGSIASALLDVDVLDSVLDGASTGPASGAASTDACSDSDPRVGNTRYFKHLLSQIPTVLTPTLQGILKLLTTTNRRIPDASSRKSAQIIVDEIALLLRDHLTWDRPSSDTSVNKCSYLAVVLGFVSVMFVEDRSGLILHTSLVVAFHKLDGTQRIFDVLESLWAETEELSARPNLDQDASAKEVLTRIYGALELALNALQTLSNGKLVHDSPLTSGMISREKDKTSPDYFDPYEYVTDIRTRMAPLVLRLWRSAFLKRAPVNVVKSVLAIVTNLMKAEGEVKGETASSHTTLPSLASSIFSRHAIVPDEDKVRQLVDMGFPRGAAETALVRCGNHVGRAAEYLIMHPNVVATASYSSGPEPTTPSTPAAAASPASATDAAAAGSSSAVPEPETPTDTSATAGGEQMDTSENTAASVEDPELAAALAMSMGSTETADPKTTTAAPTETQGSEEPVAMEVDPISEPLKDKGKGKAVDENVLANVRAEFKADIPQSSLALLDNVEESVIFAVKELFCLVGQSDVPGTIKFLVNDIERCRDAMIADPSTTSITTKQFAVRLRLFTLIVSDANWQKGGIESSQPLIGCLLQMTSADGINSAPWLPSALLVLESYISLSDEPKSVPLQYPQETKKEDTTNAGASLKPLSMEERGRLLQSLVSLLALESIDKEMLHAVMRLTVRLTRSHGIAIEFARAGGVPLLFNATRIGQFLAQPAMTVMILRHIIEDSAILSLTMKRELVHWFSHPRPRTVDISTFLKNHSHLVSRDLETFLAAVTESCMLPKYEPLGKPSQIGLQAAEVIKDTLEEAIPGDEVEKHADETSMDVESFTAKESSAPQIATALETLKSAYMSDLSEMVVQFLVSELLSLKNSSNPSSPSDLAAIPMTPQAGNAKSKDALGPEPTHSTETQLEKTVHMQRCFLLQCLSELVVSYPTCKVDVIHVSQKRNKGTPHKSSGRNPFLNHLVQDLLPHSLSHSQPETPIDPTLVTSEEQRDILESNWTTSVVSGLCLGVTADTAQEKKKYPDLVNVRRCVLDVIARSLRETINHPDLPTDLRYSRFLGISDLCFKILTARGPASGTGGPGSAAFDDIPTHVARMMLEKGFVNLMTQALTEIDIHHPQSSKLISAILKPIEFLTKLAIKLGKSAEPRSAQAKSEAGTVAVLPNDVVHMEETNNELSDMYRNSALGMYNAPTSDDDMDEDDSDDSDDDEGYDDFSDEELTDGDEIDDDEGSDVDDDMEIVVPQPYQGNPDPSSEEDEEDDEDDLGSMDDGEFDDEHDEEEDEIHADSDSGMSWNQEYHDLNTDTGDNAGRHILEHDHLDAMDMMVVDENDEDDVNEHDALEMDHEHQDSEGEAQDPLDDDEEDSEEDEGDDIGDMYEEDDFIDGEDEDGVFVDGTHGARLPRLFGGARNRTRRLARRQIMEVDVAPGGGLDIHWVPDDGGAAYPEAGDFQVLGRPLAGRPQAAIDDGMAHPLLVNQSSNTGRTNTRDLSSHRGRGPAGVRNGDVLDWQAFDDLIGGNALQILEHLFYRGDRMGGGQLHQVDVNVNEMNTGMAPGGLVAGLAMGGQRRGLSVGAVGEGSSQRPAGASERTSVDDQVTIIHGFAPMGTAERWWQEARLMYGTVVHEKGARAANAVINVLTPAALEAYKQRKEAEEKQEKARQEAEAARKEEERKLKLEEGERKKKEEEERKAQEAAAAAAAADAAASTSASTSAEAQPDETTTVAADQMDVQTEAAAPPAPEPEPRRVVTVNGTEYDITGTGIDVTFLEALPADLQQDVIDQHLRDQRRSQQVTEVPSDISSEFLDALPAELREEVLSQQRREQERRARTSGAASAAPSANLGPVELDPASFLATLDPGLRHTVLSEQDDGFLATLPPALVAEANAFRGNRSRSRLLAFQNGPSSANAILANLEGISSNKRLTHREAVHLLDKHALMTLIRMLFLPEPVGITLLHRTLVNLCENSKTRTELVSLLLSILADGSTDLASVDRGFSQLSLKGKGKHTAVTPRKSSATQVTPPTPGIAPTVGENVPNLVAQRCLEALSQIISYNENVAKFFLMENDLFSTSFPRTPKKSKGKEKAVDYKYPVVVLLSLLQRPAFLNSSVLMERLMHILSMILRLLSFMNNKAKESREAKMEAKPVDSSEPASDAANPTGQASASTSNTAEGSSEVPVSALTPKKPPAGSIADFKAPVIPEQYVSAVVNVLTAGVCSGKSFQYTLSVVQHLFSMSINRDTITRELTEAAQRLGDAMVPELDELVHVLQTANTAVEVQSATLGKFTQPSAQQAKLLRVLKTIDFIHSKGKSSDKHVSRAETLANAMRQGMVVLADGMRGRGTTETPESEIITPAEDAMAVSSIDDVLTKAKDALTEDSDTRLLAIYDKLQLPKLWHRLGVCLSLINEKEAFIHVATVLLPAIESFMVVSKPYVLRKRSPIVASSSTQAPALTRATTHQIADLEAKNNEELFVAFTEEHRKILNTMVRNSPSLMSGSFSLLVHNPKVLEFDNKRTYFNLQLHKRSNRDHYGSLQINVRRANVFEDSYHQLQGRSGDEIKLSKLHVKFHDEEGVDAGGVTREWFSVLARQMFNPDYALFRPSAADKVTYQPNRLSGINPDHLLYFKFVGRIIGKAIYDGRLLDAYFTRSFYKAMIDAPVDYKDMEAVDPEFHKSLEWILQNDITDVLDLTFSTEIDEFGKKQTIDLKPDGHNTIVTEQNKNEYVKLIVEQRLLTAIRAQIDAFLSGFHDVIPSDLVKIFNEQELELLISGMPDIDIDDWKNNTEYQNYTPSSPQVQWFWRAVRSFSQEERAKLVQFATGTSKVPLEGFAQLQGSNGVQKFQIHKDFSSAERLPSAHTCFNQLDLPLYESYEQLRSSLLVAISEGATGFGFV</sequence>
<dbReference type="Gene3D" id="1.10.8.10">
    <property type="entry name" value="DNA helicase RuvA subunit, C-terminal domain"/>
    <property type="match status" value="1"/>
</dbReference>
<feature type="compositionally biased region" description="Low complexity" evidence="12">
    <location>
        <begin position="1345"/>
        <end position="1379"/>
    </location>
</feature>
<dbReference type="FunFam" id="3.30.2160.10:FF:000001">
    <property type="entry name" value="E3 ubiquitin-protein ligase NEDD4-like"/>
    <property type="match status" value="1"/>
</dbReference>
<evidence type="ECO:0000256" key="7">
    <source>
        <dbReference type="ARBA" id="ARBA00022786"/>
    </source>
</evidence>
<feature type="compositionally biased region" description="Basic and acidic residues" evidence="12">
    <location>
        <begin position="2663"/>
        <end position="2677"/>
    </location>
</feature>
<evidence type="ECO:0000256" key="5">
    <source>
        <dbReference type="ARBA" id="ARBA00022448"/>
    </source>
</evidence>
<accession>A0A507E3V1</accession>
<gene>
    <name evidence="15" type="ORF">PhCBS80983_g03377</name>
</gene>
<comment type="similarity">
    <text evidence="10">Belongs to the UPL family. TOM1/PTR1 subfamily.</text>
</comment>
<dbReference type="UniPathway" id="UPA00143"/>
<feature type="compositionally biased region" description="Low complexity" evidence="12">
    <location>
        <begin position="2814"/>
        <end position="2824"/>
    </location>
</feature>
<feature type="region of interest" description="Disordered" evidence="12">
    <location>
        <begin position="1858"/>
        <end position="1892"/>
    </location>
</feature>
<feature type="compositionally biased region" description="Polar residues" evidence="12">
    <location>
        <begin position="3136"/>
        <end position="3152"/>
    </location>
</feature>
<evidence type="ECO:0000256" key="6">
    <source>
        <dbReference type="ARBA" id="ARBA00022679"/>
    </source>
</evidence>
<protein>
    <recommendedName>
        <fullName evidence="4">HECT-type E3 ubiquitin transferase</fullName>
        <ecNumber evidence="4">2.3.2.26</ecNumber>
    </recommendedName>
</protein>
<comment type="pathway">
    <text evidence="3">Protein modification; protein ubiquitination.</text>
</comment>
<dbReference type="SMART" id="SM00165">
    <property type="entry name" value="UBA"/>
    <property type="match status" value="1"/>
</dbReference>
<dbReference type="Pfam" id="PF00632">
    <property type="entry name" value="HECT"/>
    <property type="match status" value="1"/>
</dbReference>
<feature type="region of interest" description="Disordered" evidence="12">
    <location>
        <begin position="1418"/>
        <end position="1443"/>
    </location>
</feature>
<dbReference type="InterPro" id="IPR010314">
    <property type="entry name" value="E3_Ub_ligase_DUF913"/>
</dbReference>
<dbReference type="Pfam" id="PF06012">
    <property type="entry name" value="DUF908"/>
    <property type="match status" value="1"/>
</dbReference>
<evidence type="ECO:0000256" key="8">
    <source>
        <dbReference type="ARBA" id="ARBA00022816"/>
    </source>
</evidence>
<feature type="compositionally biased region" description="Low complexity" evidence="12">
    <location>
        <begin position="1421"/>
        <end position="1436"/>
    </location>
</feature>
<dbReference type="GO" id="GO:0006511">
    <property type="term" value="P:ubiquitin-dependent protein catabolic process"/>
    <property type="evidence" value="ECO:0007669"/>
    <property type="project" value="TreeGrafter"/>
</dbReference>
<evidence type="ECO:0000256" key="9">
    <source>
        <dbReference type="ARBA" id="ARBA00023242"/>
    </source>
</evidence>
<dbReference type="InterPro" id="IPR000569">
    <property type="entry name" value="HECT_dom"/>
</dbReference>
<dbReference type="InterPro" id="IPR050409">
    <property type="entry name" value="E3_ubiq-protein_ligase"/>
</dbReference>
<feature type="compositionally biased region" description="Acidic residues" evidence="12">
    <location>
        <begin position="2238"/>
        <end position="2269"/>
    </location>
</feature>